<feature type="region of interest" description="Disordered" evidence="1">
    <location>
        <begin position="26"/>
        <end position="55"/>
    </location>
</feature>
<proteinExistence type="predicted"/>
<name>A0A0A9EVD9_ARUDO</name>
<evidence type="ECO:0000313" key="2">
    <source>
        <dbReference type="EMBL" id="JAE01851.1"/>
    </source>
</evidence>
<protein>
    <submittedName>
        <fullName evidence="2">Uncharacterized protein</fullName>
    </submittedName>
</protein>
<organism evidence="2">
    <name type="scientific">Arundo donax</name>
    <name type="common">Giant reed</name>
    <name type="synonym">Donax arundinaceus</name>
    <dbReference type="NCBI Taxonomy" id="35708"/>
    <lineage>
        <taxon>Eukaryota</taxon>
        <taxon>Viridiplantae</taxon>
        <taxon>Streptophyta</taxon>
        <taxon>Embryophyta</taxon>
        <taxon>Tracheophyta</taxon>
        <taxon>Spermatophyta</taxon>
        <taxon>Magnoliopsida</taxon>
        <taxon>Liliopsida</taxon>
        <taxon>Poales</taxon>
        <taxon>Poaceae</taxon>
        <taxon>PACMAD clade</taxon>
        <taxon>Arundinoideae</taxon>
        <taxon>Arundineae</taxon>
        <taxon>Arundo</taxon>
    </lineage>
</organism>
<accession>A0A0A9EVD9</accession>
<evidence type="ECO:0000256" key="1">
    <source>
        <dbReference type="SAM" id="MobiDB-lite"/>
    </source>
</evidence>
<sequence length="55" mass="6157">MDQASGQSELNDDFWAELLMEDFGDKAGQSELEGRNEDVDDLAQQWGHLSSTNPK</sequence>
<reference evidence="2" key="1">
    <citation type="submission" date="2014-09" db="EMBL/GenBank/DDBJ databases">
        <authorList>
            <person name="Magalhaes I.L.F."/>
            <person name="Oliveira U."/>
            <person name="Santos F.R."/>
            <person name="Vidigal T.H.D.A."/>
            <person name="Brescovit A.D."/>
            <person name="Santos A.J."/>
        </authorList>
    </citation>
    <scope>NUCLEOTIDE SEQUENCE</scope>
    <source>
        <tissue evidence="2">Shoot tissue taken approximately 20 cm above the soil surface</tissue>
    </source>
</reference>
<dbReference type="AlphaFoldDB" id="A0A0A9EVD9"/>
<dbReference type="EMBL" id="GBRH01196045">
    <property type="protein sequence ID" value="JAE01851.1"/>
    <property type="molecule type" value="Transcribed_RNA"/>
</dbReference>
<reference evidence="2" key="2">
    <citation type="journal article" date="2015" name="Data Brief">
        <title>Shoot transcriptome of the giant reed, Arundo donax.</title>
        <authorList>
            <person name="Barrero R.A."/>
            <person name="Guerrero F.D."/>
            <person name="Moolhuijzen P."/>
            <person name="Goolsby J.A."/>
            <person name="Tidwell J."/>
            <person name="Bellgard S.E."/>
            <person name="Bellgard M.I."/>
        </authorList>
    </citation>
    <scope>NUCLEOTIDE SEQUENCE</scope>
    <source>
        <tissue evidence="2">Shoot tissue taken approximately 20 cm above the soil surface</tissue>
    </source>
</reference>